<protein>
    <submittedName>
        <fullName evidence="4">WD40 repeat domain-containing protein</fullName>
    </submittedName>
</protein>
<dbReference type="PANTHER" id="PTHR19848">
    <property type="entry name" value="WD40 REPEAT PROTEIN"/>
    <property type="match status" value="1"/>
</dbReference>
<dbReference type="KEGG" id="spad:DVK44_18405"/>
<feature type="repeat" description="WD" evidence="3">
    <location>
        <begin position="281"/>
        <end position="324"/>
    </location>
</feature>
<dbReference type="SMART" id="SM00320">
    <property type="entry name" value="WD40"/>
    <property type="match status" value="6"/>
</dbReference>
<keyword evidence="5" id="KW-1185">Reference proteome</keyword>
<gene>
    <name evidence="4" type="ORF">DVK44_18405</name>
</gene>
<reference evidence="5" key="1">
    <citation type="submission" date="2018-07" db="EMBL/GenBank/DDBJ databases">
        <authorList>
            <person name="Zhao J."/>
        </authorList>
    </citation>
    <scope>NUCLEOTIDE SEQUENCE [LARGE SCALE GENOMIC DNA]</scope>
    <source>
        <strain evidence="5">GSSD-12</strain>
    </source>
</reference>
<evidence type="ECO:0000313" key="4">
    <source>
        <dbReference type="EMBL" id="AXG79301.1"/>
    </source>
</evidence>
<dbReference type="Gene3D" id="2.130.10.10">
    <property type="entry name" value="YVTN repeat-like/Quinoprotein amine dehydrogenase"/>
    <property type="match status" value="2"/>
</dbReference>
<proteinExistence type="predicted"/>
<organism evidence="4 5">
    <name type="scientific">Streptomyces paludis</name>
    <dbReference type="NCBI Taxonomy" id="2282738"/>
    <lineage>
        <taxon>Bacteria</taxon>
        <taxon>Bacillati</taxon>
        <taxon>Actinomycetota</taxon>
        <taxon>Actinomycetes</taxon>
        <taxon>Kitasatosporales</taxon>
        <taxon>Streptomycetaceae</taxon>
        <taxon>Streptomyces</taxon>
    </lineage>
</organism>
<dbReference type="PRINTS" id="PR00320">
    <property type="entry name" value="GPROTEINBRPT"/>
</dbReference>
<dbReference type="InterPro" id="IPR020472">
    <property type="entry name" value="WD40_PAC1"/>
</dbReference>
<dbReference type="AlphaFoldDB" id="A0A345HRH7"/>
<keyword evidence="1 3" id="KW-0853">WD repeat</keyword>
<sequence>MSDGSEGRADAVAGWRPVWATGGLMRATVGAVDGTAAGAVGHADCVRSATTAVVDGRAVALTGGDDETVLMWDLATGERMGDALPARGSVWAVVTATVDGRPVAVVADPSRQARSWELTGPRPLAELDGGASTAATAVVDGRSVVLTGGGGGSGGSGGSGGNAQQLRLWDPATGEPLGVLATNPSTDRLRLGAVVTVVTAVVDGRPKALTLHDDSTVHVWDLTERQHESRVLPPAGGPRQRVALAVAVVDGRLVAVTGCWDGRIEVWDVATRTEAAGPAPLTAHAGPVWAVASAVVGGRPLVVTGGDDRTVRVWNLASHRQVGSDVVFPSEVTAVTMAPDGRLVVGSGNDIAVLAPPPA</sequence>
<evidence type="ECO:0000256" key="2">
    <source>
        <dbReference type="ARBA" id="ARBA00022737"/>
    </source>
</evidence>
<dbReference type="RefSeq" id="WP_114660634.1">
    <property type="nucleotide sequence ID" value="NZ_CP031194.1"/>
</dbReference>
<dbReference type="Proteomes" id="UP000253868">
    <property type="component" value="Chromosome"/>
</dbReference>
<dbReference type="SUPFAM" id="SSF50978">
    <property type="entry name" value="WD40 repeat-like"/>
    <property type="match status" value="1"/>
</dbReference>
<dbReference type="PROSITE" id="PS50082">
    <property type="entry name" value="WD_REPEATS_2"/>
    <property type="match status" value="2"/>
</dbReference>
<dbReference type="InterPro" id="IPR036322">
    <property type="entry name" value="WD40_repeat_dom_sf"/>
</dbReference>
<evidence type="ECO:0000256" key="3">
    <source>
        <dbReference type="PROSITE-ProRule" id="PRU00221"/>
    </source>
</evidence>
<dbReference type="PROSITE" id="PS00678">
    <property type="entry name" value="WD_REPEATS_1"/>
    <property type="match status" value="1"/>
</dbReference>
<dbReference type="Pfam" id="PF00400">
    <property type="entry name" value="WD40"/>
    <property type="match status" value="2"/>
</dbReference>
<name>A0A345HRH7_9ACTN</name>
<keyword evidence="2" id="KW-0677">Repeat</keyword>
<dbReference type="OrthoDB" id="218695at2"/>
<dbReference type="InterPro" id="IPR001680">
    <property type="entry name" value="WD40_rpt"/>
</dbReference>
<dbReference type="PANTHER" id="PTHR19848:SF8">
    <property type="entry name" value="F-BOX AND WD REPEAT DOMAIN CONTAINING 7"/>
    <property type="match status" value="1"/>
</dbReference>
<feature type="repeat" description="WD" evidence="3">
    <location>
        <begin position="61"/>
        <end position="82"/>
    </location>
</feature>
<dbReference type="EMBL" id="CP031194">
    <property type="protein sequence ID" value="AXG79301.1"/>
    <property type="molecule type" value="Genomic_DNA"/>
</dbReference>
<evidence type="ECO:0000256" key="1">
    <source>
        <dbReference type="ARBA" id="ARBA00022574"/>
    </source>
</evidence>
<accession>A0A345HRH7</accession>
<dbReference type="InterPro" id="IPR015943">
    <property type="entry name" value="WD40/YVTN_repeat-like_dom_sf"/>
</dbReference>
<dbReference type="InterPro" id="IPR019775">
    <property type="entry name" value="WD40_repeat_CS"/>
</dbReference>
<evidence type="ECO:0000313" key="5">
    <source>
        <dbReference type="Proteomes" id="UP000253868"/>
    </source>
</evidence>